<dbReference type="FunFam" id="3.30.200.20:FF:000075">
    <property type="entry name" value="Probable serine/threonine-protein kinase WNK1"/>
    <property type="match status" value="1"/>
</dbReference>
<dbReference type="EC" id="2.7.11.1" evidence="1"/>
<evidence type="ECO:0000256" key="8">
    <source>
        <dbReference type="ARBA" id="ARBA00048679"/>
    </source>
</evidence>
<dbReference type="GO" id="GO:0004674">
    <property type="term" value="F:protein serine/threonine kinase activity"/>
    <property type="evidence" value="ECO:0007669"/>
    <property type="project" value="UniProtKB-KW"/>
</dbReference>
<evidence type="ECO:0000256" key="5">
    <source>
        <dbReference type="ARBA" id="ARBA00022777"/>
    </source>
</evidence>
<keyword evidence="6" id="KW-0067">ATP-binding</keyword>
<keyword evidence="2" id="KW-0723">Serine/threonine-protein kinase</keyword>
<name>A0A833QZR9_9POAL</name>
<keyword evidence="5 10" id="KW-0418">Kinase</keyword>
<evidence type="ECO:0000256" key="2">
    <source>
        <dbReference type="ARBA" id="ARBA00022527"/>
    </source>
</evidence>
<comment type="catalytic activity">
    <reaction evidence="8">
        <text>L-seryl-[protein] + ATP = O-phospho-L-seryl-[protein] + ADP + H(+)</text>
        <dbReference type="Rhea" id="RHEA:17989"/>
        <dbReference type="Rhea" id="RHEA-COMP:9863"/>
        <dbReference type="Rhea" id="RHEA-COMP:11604"/>
        <dbReference type="ChEBI" id="CHEBI:15378"/>
        <dbReference type="ChEBI" id="CHEBI:29999"/>
        <dbReference type="ChEBI" id="CHEBI:30616"/>
        <dbReference type="ChEBI" id="CHEBI:83421"/>
        <dbReference type="ChEBI" id="CHEBI:456216"/>
        <dbReference type="EC" id="2.7.11.1"/>
    </reaction>
</comment>
<evidence type="ECO:0000313" key="10">
    <source>
        <dbReference type="EMBL" id="KAF3329957.1"/>
    </source>
</evidence>
<dbReference type="InterPro" id="IPR011009">
    <property type="entry name" value="Kinase-like_dom_sf"/>
</dbReference>
<dbReference type="AlphaFoldDB" id="A0A833QZR9"/>
<evidence type="ECO:0000256" key="3">
    <source>
        <dbReference type="ARBA" id="ARBA00022679"/>
    </source>
</evidence>
<dbReference type="InterPro" id="IPR008271">
    <property type="entry name" value="Ser/Thr_kinase_AS"/>
</dbReference>
<keyword evidence="11" id="KW-1185">Reference proteome</keyword>
<dbReference type="PROSITE" id="PS50011">
    <property type="entry name" value="PROTEIN_KINASE_DOM"/>
    <property type="match status" value="1"/>
</dbReference>
<dbReference type="FunFam" id="1.10.510.10:FF:000046">
    <property type="entry name" value="probable serine/threonine-protein kinase WNK9"/>
    <property type="match status" value="1"/>
</dbReference>
<dbReference type="PROSITE" id="PS00108">
    <property type="entry name" value="PROTEIN_KINASE_ST"/>
    <property type="match status" value="1"/>
</dbReference>
<dbReference type="PANTHER" id="PTHR13902">
    <property type="entry name" value="SERINE/THREONINE-PROTEIN KINASE WNK WITH NO LYSINE -RELATED"/>
    <property type="match status" value="1"/>
</dbReference>
<evidence type="ECO:0000259" key="9">
    <source>
        <dbReference type="PROSITE" id="PS50011"/>
    </source>
</evidence>
<protein>
    <recommendedName>
        <fullName evidence="1">non-specific serine/threonine protein kinase</fullName>
        <ecNumber evidence="1">2.7.11.1</ecNumber>
    </recommendedName>
</protein>
<evidence type="ECO:0000256" key="4">
    <source>
        <dbReference type="ARBA" id="ARBA00022741"/>
    </source>
</evidence>
<dbReference type="Proteomes" id="UP000623129">
    <property type="component" value="Unassembled WGS sequence"/>
</dbReference>
<reference evidence="10" key="1">
    <citation type="submission" date="2020-01" db="EMBL/GenBank/DDBJ databases">
        <title>Genome sequence of Kobresia littledalei, the first chromosome-level genome in the family Cyperaceae.</title>
        <authorList>
            <person name="Qu G."/>
        </authorList>
    </citation>
    <scope>NUCLEOTIDE SEQUENCE</scope>
    <source>
        <strain evidence="10">C.B.Clarke</strain>
        <tissue evidence="10">Leaf</tissue>
    </source>
</reference>
<sequence>MGKNGGSKAGSDTDPEGVVEIDPTQRYLRYSDVLGKGAYKKVYKAFDQIDGIEVAWNKVSIEQMLQSPENLSWLYSEVHFLKTLRHQNILRFHTSWVDDENRHINIITELFISGSLRSYRKMHQRVDLKAIKNWARQILRGLVFLHSHKPPIIHRDLKCDNIFINGNSGEVKIGDLGLATMMLQAKARSVLGTPEFMAPELYDEEYNELVDIYSFGMCMLEMVTLEYPYSECHNAAQIFKRVSSGVKPAALEKVTNLQLRYFIEQCLFPASERKSAKELLEDPFLQCSTSQEINPFLQCSTSREINHNNTVTSVQPPQSHRSTSAEKKLLDIDAVSNRSNPTSDVGVEANYIEPVAISNGGVESNPAEAGPPVLEFVRVNRDIEFRLEGGTIDENSVSLFMRITDSNDHVRNVHFTFYLDSDTSLGVAGEMVEQLELGDYHVPFYLNS</sequence>
<evidence type="ECO:0000256" key="6">
    <source>
        <dbReference type="ARBA" id="ARBA00022840"/>
    </source>
</evidence>
<dbReference type="SUPFAM" id="SSF56112">
    <property type="entry name" value="Protein kinase-like (PK-like)"/>
    <property type="match status" value="1"/>
</dbReference>
<dbReference type="InterPro" id="IPR000719">
    <property type="entry name" value="Prot_kinase_dom"/>
</dbReference>
<proteinExistence type="predicted"/>
<dbReference type="EMBL" id="SWLB01000014">
    <property type="protein sequence ID" value="KAF3329957.1"/>
    <property type="molecule type" value="Genomic_DNA"/>
</dbReference>
<dbReference type="Pfam" id="PF00069">
    <property type="entry name" value="Pkinase"/>
    <property type="match status" value="1"/>
</dbReference>
<comment type="catalytic activity">
    <reaction evidence="7">
        <text>L-threonyl-[protein] + ATP = O-phospho-L-threonyl-[protein] + ADP + H(+)</text>
        <dbReference type="Rhea" id="RHEA:46608"/>
        <dbReference type="Rhea" id="RHEA-COMP:11060"/>
        <dbReference type="Rhea" id="RHEA-COMP:11605"/>
        <dbReference type="ChEBI" id="CHEBI:15378"/>
        <dbReference type="ChEBI" id="CHEBI:30013"/>
        <dbReference type="ChEBI" id="CHEBI:30616"/>
        <dbReference type="ChEBI" id="CHEBI:61977"/>
        <dbReference type="ChEBI" id="CHEBI:456216"/>
        <dbReference type="EC" id="2.7.11.1"/>
    </reaction>
</comment>
<dbReference type="CDD" id="cd13983">
    <property type="entry name" value="STKc_WNK"/>
    <property type="match status" value="1"/>
</dbReference>
<feature type="domain" description="Protein kinase" evidence="9">
    <location>
        <begin position="28"/>
        <end position="285"/>
    </location>
</feature>
<gene>
    <name evidence="10" type="ORF">FCM35_KLT05288</name>
</gene>
<dbReference type="Gene3D" id="1.10.510.10">
    <property type="entry name" value="Transferase(Phosphotransferase) domain 1"/>
    <property type="match status" value="1"/>
</dbReference>
<dbReference type="SMART" id="SM00220">
    <property type="entry name" value="S_TKc"/>
    <property type="match status" value="1"/>
</dbReference>
<keyword evidence="4" id="KW-0547">Nucleotide-binding</keyword>
<comment type="caution">
    <text evidence="10">The sequence shown here is derived from an EMBL/GenBank/DDBJ whole genome shotgun (WGS) entry which is preliminary data.</text>
</comment>
<dbReference type="GO" id="GO:0005524">
    <property type="term" value="F:ATP binding"/>
    <property type="evidence" value="ECO:0007669"/>
    <property type="project" value="UniProtKB-KW"/>
</dbReference>
<evidence type="ECO:0000313" key="11">
    <source>
        <dbReference type="Proteomes" id="UP000623129"/>
    </source>
</evidence>
<dbReference type="OrthoDB" id="4062651at2759"/>
<organism evidence="10 11">
    <name type="scientific">Carex littledalei</name>
    <dbReference type="NCBI Taxonomy" id="544730"/>
    <lineage>
        <taxon>Eukaryota</taxon>
        <taxon>Viridiplantae</taxon>
        <taxon>Streptophyta</taxon>
        <taxon>Embryophyta</taxon>
        <taxon>Tracheophyta</taxon>
        <taxon>Spermatophyta</taxon>
        <taxon>Magnoliopsida</taxon>
        <taxon>Liliopsida</taxon>
        <taxon>Poales</taxon>
        <taxon>Cyperaceae</taxon>
        <taxon>Cyperoideae</taxon>
        <taxon>Cariceae</taxon>
        <taxon>Carex</taxon>
        <taxon>Carex subgen. Euthyceras</taxon>
    </lineage>
</organism>
<dbReference type="InterPro" id="IPR050588">
    <property type="entry name" value="WNK_Ser-Thr_kinase"/>
</dbReference>
<dbReference type="Gene3D" id="3.30.200.20">
    <property type="entry name" value="Phosphorylase Kinase, domain 1"/>
    <property type="match status" value="1"/>
</dbReference>
<evidence type="ECO:0000256" key="7">
    <source>
        <dbReference type="ARBA" id="ARBA00047899"/>
    </source>
</evidence>
<keyword evidence="3" id="KW-0808">Transferase</keyword>
<evidence type="ECO:0000256" key="1">
    <source>
        <dbReference type="ARBA" id="ARBA00012513"/>
    </source>
</evidence>
<accession>A0A833QZR9</accession>